<organism evidence="1 2">
    <name type="scientific">Posidoniimonas polymericola</name>
    <dbReference type="NCBI Taxonomy" id="2528002"/>
    <lineage>
        <taxon>Bacteria</taxon>
        <taxon>Pseudomonadati</taxon>
        <taxon>Planctomycetota</taxon>
        <taxon>Planctomycetia</taxon>
        <taxon>Pirellulales</taxon>
        <taxon>Lacipirellulaceae</taxon>
        <taxon>Posidoniimonas</taxon>
    </lineage>
</organism>
<reference evidence="1 2" key="1">
    <citation type="submission" date="2019-02" db="EMBL/GenBank/DDBJ databases">
        <title>Deep-cultivation of Planctomycetes and their phenomic and genomic characterization uncovers novel biology.</title>
        <authorList>
            <person name="Wiegand S."/>
            <person name="Jogler M."/>
            <person name="Boedeker C."/>
            <person name="Pinto D."/>
            <person name="Vollmers J."/>
            <person name="Rivas-Marin E."/>
            <person name="Kohn T."/>
            <person name="Peeters S.H."/>
            <person name="Heuer A."/>
            <person name="Rast P."/>
            <person name="Oberbeckmann S."/>
            <person name="Bunk B."/>
            <person name="Jeske O."/>
            <person name="Meyerdierks A."/>
            <person name="Storesund J.E."/>
            <person name="Kallscheuer N."/>
            <person name="Luecker S."/>
            <person name="Lage O.M."/>
            <person name="Pohl T."/>
            <person name="Merkel B.J."/>
            <person name="Hornburger P."/>
            <person name="Mueller R.-W."/>
            <person name="Bruemmer F."/>
            <person name="Labrenz M."/>
            <person name="Spormann A.M."/>
            <person name="Op Den Camp H."/>
            <person name="Overmann J."/>
            <person name="Amann R."/>
            <person name="Jetten M.S.M."/>
            <person name="Mascher T."/>
            <person name="Medema M.H."/>
            <person name="Devos D.P."/>
            <person name="Kaster A.-K."/>
            <person name="Ovreas L."/>
            <person name="Rohde M."/>
            <person name="Galperin M.Y."/>
            <person name="Jogler C."/>
        </authorList>
    </citation>
    <scope>NUCLEOTIDE SEQUENCE [LARGE SCALE GENOMIC DNA]</scope>
    <source>
        <strain evidence="1 2">Pla123a</strain>
    </source>
</reference>
<sequence>MTTECGGIDSVRDNYLQRYGEAIRSYQRAGRNVFTELCLDVTSAVRRHSVYRLIVVDCLEKLPDGQTKVIEINVDPIDAKLPGLPIDAPIVWNGVEFRCDMEEFPEASVISWAERWISDESPPLGPQGPWTGIIHSVTEPTQRGDRIEFSVDFGSAPVTAFFELVGILAGRIQAVGSYAMAAGGEA</sequence>
<proteinExistence type="predicted"/>
<accession>A0A5C5XXE4</accession>
<dbReference type="OrthoDB" id="7605429at2"/>
<protein>
    <submittedName>
        <fullName evidence="1">Uncharacterized protein</fullName>
    </submittedName>
</protein>
<evidence type="ECO:0000313" key="1">
    <source>
        <dbReference type="EMBL" id="TWT66272.1"/>
    </source>
</evidence>
<name>A0A5C5XXE4_9BACT</name>
<evidence type="ECO:0000313" key="2">
    <source>
        <dbReference type="Proteomes" id="UP000318478"/>
    </source>
</evidence>
<dbReference type="EMBL" id="SJPO01000016">
    <property type="protein sequence ID" value="TWT66272.1"/>
    <property type="molecule type" value="Genomic_DNA"/>
</dbReference>
<gene>
    <name evidence="1" type="ORF">Pla123a_46660</name>
</gene>
<dbReference type="AlphaFoldDB" id="A0A5C5XXE4"/>
<dbReference type="RefSeq" id="WP_146591460.1">
    <property type="nucleotide sequence ID" value="NZ_SJPO01000016.1"/>
</dbReference>
<comment type="caution">
    <text evidence="1">The sequence shown here is derived from an EMBL/GenBank/DDBJ whole genome shotgun (WGS) entry which is preliminary data.</text>
</comment>
<dbReference type="Proteomes" id="UP000318478">
    <property type="component" value="Unassembled WGS sequence"/>
</dbReference>
<keyword evidence="2" id="KW-1185">Reference proteome</keyword>